<dbReference type="STRING" id="1134406.ADN00_02565"/>
<keyword evidence="9" id="KW-1185">Reference proteome</keyword>
<dbReference type="Proteomes" id="UP000050417">
    <property type="component" value="Unassembled WGS sequence"/>
</dbReference>
<dbReference type="Pfam" id="PF02899">
    <property type="entry name" value="Phage_int_SAM_1"/>
    <property type="match status" value="1"/>
</dbReference>
<evidence type="ECO:0000259" key="6">
    <source>
        <dbReference type="PROSITE" id="PS51898"/>
    </source>
</evidence>
<dbReference type="Pfam" id="PF00589">
    <property type="entry name" value="Phage_integrase"/>
    <property type="match status" value="1"/>
</dbReference>
<dbReference type="PANTHER" id="PTHR30349">
    <property type="entry name" value="PHAGE INTEGRASE-RELATED"/>
    <property type="match status" value="1"/>
</dbReference>
<sequence>MNRSSPGTSKSKVSLSLAKAIDGFLKFKTAEGLSQRTITSYEFTLGHWLKYIGDREVSEIQSSDLTGYMAWLRTEYKPRRWNGSSEPLSAKSIRNVWVTFRSFFGWLQVEFKFPNPAKEITAPKFQKHPVETFTKEDVEKILKACVYSRESQTEERKKFVMRRPTANRDQAIVLMLLDTGLRATELCSLIINDVDLKTGKVTIRHGVAGGAKGGKGRTVYLGKVARKTVWRYLASREDGDDPDAPLFISHADRAFNKDSLRVLINRLGDRAEIKKAYPHKFRHTFAITYLRSGGDVFTLQSLLGHGSLDMVRHYAQIAEVDVEQAHRKASPADNMRL</sequence>
<dbReference type="Gene3D" id="1.10.443.10">
    <property type="entry name" value="Intergrase catalytic core"/>
    <property type="match status" value="1"/>
</dbReference>
<keyword evidence="4" id="KW-0233">DNA recombination</keyword>
<dbReference type="PROSITE" id="PS51898">
    <property type="entry name" value="TYR_RECOMBINASE"/>
    <property type="match status" value="1"/>
</dbReference>
<dbReference type="PANTHER" id="PTHR30349:SF41">
    <property type="entry name" value="INTEGRASE_RECOMBINASE PROTEIN MJ0367-RELATED"/>
    <property type="match status" value="1"/>
</dbReference>
<dbReference type="SUPFAM" id="SSF56349">
    <property type="entry name" value="DNA breaking-rejoining enzymes"/>
    <property type="match status" value="1"/>
</dbReference>
<evidence type="ECO:0000256" key="2">
    <source>
        <dbReference type="ARBA" id="ARBA00022908"/>
    </source>
</evidence>
<evidence type="ECO:0000256" key="1">
    <source>
        <dbReference type="ARBA" id="ARBA00008857"/>
    </source>
</evidence>
<dbReference type="EMBL" id="LGCL01000012">
    <property type="protein sequence ID" value="KPL79420.1"/>
    <property type="molecule type" value="Genomic_DNA"/>
</dbReference>
<comment type="similarity">
    <text evidence="1">Belongs to the 'phage' integrase family.</text>
</comment>
<dbReference type="PROSITE" id="PS51900">
    <property type="entry name" value="CB"/>
    <property type="match status" value="1"/>
</dbReference>
<evidence type="ECO:0000256" key="5">
    <source>
        <dbReference type="PROSITE-ProRule" id="PRU01248"/>
    </source>
</evidence>
<feature type="domain" description="Core-binding (CB)" evidence="7">
    <location>
        <begin position="15"/>
        <end position="108"/>
    </location>
</feature>
<dbReference type="InterPro" id="IPR011010">
    <property type="entry name" value="DNA_brk_join_enz"/>
</dbReference>
<name>A0A0P6XB59_9CHLR</name>
<dbReference type="GO" id="GO:0003677">
    <property type="term" value="F:DNA binding"/>
    <property type="evidence" value="ECO:0007669"/>
    <property type="project" value="UniProtKB-UniRule"/>
</dbReference>
<dbReference type="CDD" id="cd00397">
    <property type="entry name" value="DNA_BRE_C"/>
    <property type="match status" value="1"/>
</dbReference>
<dbReference type="OrthoDB" id="144173at2"/>
<dbReference type="AlphaFoldDB" id="A0A0P6XB59"/>
<comment type="caution">
    <text evidence="8">The sequence shown here is derived from an EMBL/GenBank/DDBJ whole genome shotgun (WGS) entry which is preliminary data.</text>
</comment>
<organism evidence="8 9">
    <name type="scientific">Ornatilinea apprima</name>
    <dbReference type="NCBI Taxonomy" id="1134406"/>
    <lineage>
        <taxon>Bacteria</taxon>
        <taxon>Bacillati</taxon>
        <taxon>Chloroflexota</taxon>
        <taxon>Anaerolineae</taxon>
        <taxon>Anaerolineales</taxon>
        <taxon>Anaerolineaceae</taxon>
        <taxon>Ornatilinea</taxon>
    </lineage>
</organism>
<dbReference type="Gene3D" id="1.10.150.130">
    <property type="match status" value="1"/>
</dbReference>
<proteinExistence type="inferred from homology"/>
<dbReference type="GO" id="GO:0006310">
    <property type="term" value="P:DNA recombination"/>
    <property type="evidence" value="ECO:0007669"/>
    <property type="project" value="UniProtKB-KW"/>
</dbReference>
<dbReference type="RefSeq" id="WP_075061395.1">
    <property type="nucleotide sequence ID" value="NZ_LGCL01000012.1"/>
</dbReference>
<gene>
    <name evidence="8" type="ORF">ADN00_02565</name>
</gene>
<evidence type="ECO:0008006" key="10">
    <source>
        <dbReference type="Google" id="ProtNLM"/>
    </source>
</evidence>
<dbReference type="InterPro" id="IPR004107">
    <property type="entry name" value="Integrase_SAM-like_N"/>
</dbReference>
<dbReference type="GO" id="GO:0015074">
    <property type="term" value="P:DNA integration"/>
    <property type="evidence" value="ECO:0007669"/>
    <property type="project" value="UniProtKB-KW"/>
</dbReference>
<evidence type="ECO:0000259" key="7">
    <source>
        <dbReference type="PROSITE" id="PS51900"/>
    </source>
</evidence>
<evidence type="ECO:0000256" key="4">
    <source>
        <dbReference type="ARBA" id="ARBA00023172"/>
    </source>
</evidence>
<protein>
    <recommendedName>
        <fullName evidence="10">Integrase</fullName>
    </recommendedName>
</protein>
<dbReference type="InterPro" id="IPR044068">
    <property type="entry name" value="CB"/>
</dbReference>
<keyword evidence="2" id="KW-0229">DNA integration</keyword>
<reference evidence="8 9" key="1">
    <citation type="submission" date="2015-07" db="EMBL/GenBank/DDBJ databases">
        <title>Genome sequence of Ornatilinea apprima DSM 23815.</title>
        <authorList>
            <person name="Hemp J."/>
            <person name="Ward L.M."/>
            <person name="Pace L.A."/>
            <person name="Fischer W.W."/>
        </authorList>
    </citation>
    <scope>NUCLEOTIDE SEQUENCE [LARGE SCALE GENOMIC DNA]</scope>
    <source>
        <strain evidence="8 9">P3M-1</strain>
    </source>
</reference>
<feature type="domain" description="Tyr recombinase" evidence="6">
    <location>
        <begin position="128"/>
        <end position="327"/>
    </location>
</feature>
<accession>A0A0P6XB59</accession>
<dbReference type="InterPro" id="IPR002104">
    <property type="entry name" value="Integrase_catalytic"/>
</dbReference>
<evidence type="ECO:0000256" key="3">
    <source>
        <dbReference type="ARBA" id="ARBA00023125"/>
    </source>
</evidence>
<keyword evidence="3 5" id="KW-0238">DNA-binding</keyword>
<dbReference type="InterPro" id="IPR013762">
    <property type="entry name" value="Integrase-like_cat_sf"/>
</dbReference>
<evidence type="ECO:0000313" key="8">
    <source>
        <dbReference type="EMBL" id="KPL79420.1"/>
    </source>
</evidence>
<dbReference type="InterPro" id="IPR050090">
    <property type="entry name" value="Tyrosine_recombinase_XerCD"/>
</dbReference>
<evidence type="ECO:0000313" key="9">
    <source>
        <dbReference type="Proteomes" id="UP000050417"/>
    </source>
</evidence>
<dbReference type="InterPro" id="IPR010998">
    <property type="entry name" value="Integrase_recombinase_N"/>
</dbReference>